<keyword evidence="4" id="KW-0030">Aminoacyl-tRNA synthetase</keyword>
<dbReference type="GO" id="GO:0004814">
    <property type="term" value="F:arginine-tRNA ligase activity"/>
    <property type="evidence" value="ECO:0007669"/>
    <property type="project" value="InterPro"/>
</dbReference>
<organism evidence="7 8">
    <name type="scientific">Reticulomyxa filosa</name>
    <dbReference type="NCBI Taxonomy" id="46433"/>
    <lineage>
        <taxon>Eukaryota</taxon>
        <taxon>Sar</taxon>
        <taxon>Rhizaria</taxon>
        <taxon>Retaria</taxon>
        <taxon>Foraminifera</taxon>
        <taxon>Monothalamids</taxon>
        <taxon>Reticulomyxidae</taxon>
        <taxon>Reticulomyxa</taxon>
    </lineage>
</organism>
<keyword evidence="4" id="KW-0067">ATP-binding</keyword>
<dbReference type="GO" id="GO:0006420">
    <property type="term" value="P:arginyl-tRNA aminoacylation"/>
    <property type="evidence" value="ECO:0007669"/>
    <property type="project" value="InterPro"/>
</dbReference>
<sequence length="387" mass="43174">MFRVKSISTKRCSSHLFLNPINKHINTNNNDNKNGIKGQSEDKMKASQRTKVERRNSEYDMEKEVRNIGARLMRIALKEVYGTQIDESAFANAVKEKMGQSKHGRGQISVPCFVLAKHCSSPPSLVADKLAESINSQLRSQSNVDHPIQKVDSCGGYINMHLSTEYLGGIIGKILNKEDGYLDQLPKTKARVMVEYSQPNTHKAFHVGHMRNVALGDCLVRLYEHIGNEVIAANYFGDEGSHVASCLWLLQKKMSEQDVTLEELVCESMTKGEWLGTTYAESKRWLDLATYTHLPFKGVVVAKVLSMSEMHPGVDASRNYRVITLDYGLARHATVVCTGDGFRVNDLVSYVPVGTHFQGKVVEPRHFKGLVSHGILLSARELGIDPS</sequence>
<evidence type="ECO:0000256" key="2">
    <source>
        <dbReference type="ARBA" id="ARBA00022884"/>
    </source>
</evidence>
<comment type="caution">
    <text evidence="7">The sequence shown here is derived from an EMBL/GenBank/DDBJ whole genome shotgun (WGS) entry which is preliminary data.</text>
</comment>
<feature type="compositionally biased region" description="Basic and acidic residues" evidence="5">
    <location>
        <begin position="39"/>
        <end position="58"/>
    </location>
</feature>
<evidence type="ECO:0000256" key="4">
    <source>
        <dbReference type="RuleBase" id="RU363038"/>
    </source>
</evidence>
<feature type="region of interest" description="Disordered" evidence="5">
    <location>
        <begin position="24"/>
        <end position="58"/>
    </location>
</feature>
<evidence type="ECO:0000256" key="3">
    <source>
        <dbReference type="PROSITE-ProRule" id="PRU00209"/>
    </source>
</evidence>
<dbReference type="PRINTS" id="PR01038">
    <property type="entry name" value="TRNASYNTHARG"/>
</dbReference>
<name>X6NB75_RETFI</name>
<protein>
    <recommendedName>
        <fullName evidence="6">tRNA-binding domain-containing protein</fullName>
    </recommendedName>
</protein>
<dbReference type="PROSITE" id="PS50886">
    <property type="entry name" value="TRBD"/>
    <property type="match status" value="1"/>
</dbReference>
<dbReference type="InterPro" id="IPR014729">
    <property type="entry name" value="Rossmann-like_a/b/a_fold"/>
</dbReference>
<evidence type="ECO:0000256" key="5">
    <source>
        <dbReference type="SAM" id="MobiDB-lite"/>
    </source>
</evidence>
<dbReference type="PANTHER" id="PTHR11956:SF11">
    <property type="entry name" value="ARGININE--TRNA LIGASE, MITOCHONDRIAL-RELATED"/>
    <property type="match status" value="1"/>
</dbReference>
<accession>X6NB75</accession>
<feature type="non-terminal residue" evidence="7">
    <location>
        <position position="387"/>
    </location>
</feature>
<dbReference type="AlphaFoldDB" id="X6NB75"/>
<dbReference type="OrthoDB" id="68056at2759"/>
<dbReference type="GO" id="GO:0032543">
    <property type="term" value="P:mitochondrial translation"/>
    <property type="evidence" value="ECO:0007669"/>
    <property type="project" value="TreeGrafter"/>
</dbReference>
<dbReference type="Gene3D" id="3.40.50.620">
    <property type="entry name" value="HUPs"/>
    <property type="match status" value="1"/>
</dbReference>
<proteinExistence type="inferred from homology"/>
<feature type="domain" description="TRNA-binding" evidence="6">
    <location>
        <begin position="293"/>
        <end position="387"/>
    </location>
</feature>
<comment type="similarity">
    <text evidence="4">Belongs to the class-I aminoacyl-tRNA synthetase family.</text>
</comment>
<dbReference type="Gene3D" id="2.40.50.140">
    <property type="entry name" value="Nucleic acid-binding proteins"/>
    <property type="match status" value="1"/>
</dbReference>
<keyword evidence="4" id="KW-0436">Ligase</keyword>
<dbReference type="InterPro" id="IPR001278">
    <property type="entry name" value="Arg-tRNA-ligase"/>
</dbReference>
<evidence type="ECO:0000313" key="7">
    <source>
        <dbReference type="EMBL" id="ETO22572.1"/>
    </source>
</evidence>
<evidence type="ECO:0000256" key="1">
    <source>
        <dbReference type="ARBA" id="ARBA00022555"/>
    </source>
</evidence>
<evidence type="ECO:0000259" key="6">
    <source>
        <dbReference type="PROSITE" id="PS50886"/>
    </source>
</evidence>
<gene>
    <name evidence="7" type="ORF">RFI_14621</name>
</gene>
<dbReference type="SUPFAM" id="SSF55190">
    <property type="entry name" value="Arginyl-tRNA synthetase (ArgRS), N-terminal 'additional' domain"/>
    <property type="match status" value="1"/>
</dbReference>
<dbReference type="Pfam" id="PF00750">
    <property type="entry name" value="tRNA-synt_1d"/>
    <property type="match status" value="1"/>
</dbReference>
<dbReference type="Gene3D" id="3.30.1360.70">
    <property type="entry name" value="Arginyl tRNA synthetase N-terminal domain"/>
    <property type="match status" value="1"/>
</dbReference>
<dbReference type="InterPro" id="IPR012340">
    <property type="entry name" value="NA-bd_OB-fold"/>
</dbReference>
<dbReference type="InterPro" id="IPR036695">
    <property type="entry name" value="Arg-tRNA-synth_N_sf"/>
</dbReference>
<dbReference type="SUPFAM" id="SSF50249">
    <property type="entry name" value="Nucleic acid-binding proteins"/>
    <property type="match status" value="1"/>
</dbReference>
<dbReference type="GO" id="GO:0005524">
    <property type="term" value="F:ATP binding"/>
    <property type="evidence" value="ECO:0007669"/>
    <property type="project" value="UniProtKB-KW"/>
</dbReference>
<dbReference type="GO" id="GO:0000049">
    <property type="term" value="F:tRNA binding"/>
    <property type="evidence" value="ECO:0007669"/>
    <property type="project" value="UniProtKB-UniRule"/>
</dbReference>
<keyword evidence="1 3" id="KW-0820">tRNA-binding</keyword>
<dbReference type="EMBL" id="ASPP01010626">
    <property type="protein sequence ID" value="ETO22572.1"/>
    <property type="molecule type" value="Genomic_DNA"/>
</dbReference>
<reference evidence="7 8" key="1">
    <citation type="journal article" date="2013" name="Curr. Biol.">
        <title>The Genome of the Foraminiferan Reticulomyxa filosa.</title>
        <authorList>
            <person name="Glockner G."/>
            <person name="Hulsmann N."/>
            <person name="Schleicher M."/>
            <person name="Noegel A.A."/>
            <person name="Eichinger L."/>
            <person name="Gallinger C."/>
            <person name="Pawlowski J."/>
            <person name="Sierra R."/>
            <person name="Euteneuer U."/>
            <person name="Pillet L."/>
            <person name="Moustafa A."/>
            <person name="Platzer M."/>
            <person name="Groth M."/>
            <person name="Szafranski K."/>
            <person name="Schliwa M."/>
        </authorList>
    </citation>
    <scope>NUCLEOTIDE SEQUENCE [LARGE SCALE GENOMIC DNA]</scope>
</reference>
<dbReference type="Proteomes" id="UP000023152">
    <property type="component" value="Unassembled WGS sequence"/>
</dbReference>
<feature type="compositionally biased region" description="Low complexity" evidence="5">
    <location>
        <begin position="24"/>
        <end position="37"/>
    </location>
</feature>
<dbReference type="PANTHER" id="PTHR11956">
    <property type="entry name" value="ARGINYL-TRNA SYNTHETASE"/>
    <property type="match status" value="1"/>
</dbReference>
<keyword evidence="4" id="KW-0648">Protein biosynthesis</keyword>
<dbReference type="InterPro" id="IPR035684">
    <property type="entry name" value="ArgRS_core"/>
</dbReference>
<dbReference type="SUPFAM" id="SSF52374">
    <property type="entry name" value="Nucleotidylyl transferase"/>
    <property type="match status" value="1"/>
</dbReference>
<keyword evidence="2 3" id="KW-0694">RNA-binding</keyword>
<evidence type="ECO:0000313" key="8">
    <source>
        <dbReference type="Proteomes" id="UP000023152"/>
    </source>
</evidence>
<keyword evidence="4" id="KW-0547">Nucleotide-binding</keyword>
<dbReference type="InterPro" id="IPR002547">
    <property type="entry name" value="tRNA-bd_dom"/>
</dbReference>
<keyword evidence="8" id="KW-1185">Reference proteome</keyword>
<dbReference type="GO" id="GO:0005739">
    <property type="term" value="C:mitochondrion"/>
    <property type="evidence" value="ECO:0007669"/>
    <property type="project" value="TreeGrafter"/>
</dbReference>